<comment type="caution">
    <text evidence="3">The sequence shown here is derived from an EMBL/GenBank/DDBJ whole genome shotgun (WGS) entry which is preliminary data.</text>
</comment>
<keyword evidence="1" id="KW-0067">ATP-binding</keyword>
<comment type="catalytic activity">
    <reaction evidence="1">
        <text>ATP + H2O = ADP + phosphate + H(+)</text>
        <dbReference type="Rhea" id="RHEA:13065"/>
        <dbReference type="ChEBI" id="CHEBI:15377"/>
        <dbReference type="ChEBI" id="CHEBI:15378"/>
        <dbReference type="ChEBI" id="CHEBI:30616"/>
        <dbReference type="ChEBI" id="CHEBI:43474"/>
        <dbReference type="ChEBI" id="CHEBI:456216"/>
        <dbReference type="EC" id="5.6.2.3"/>
    </reaction>
</comment>
<organism evidence="3 4">
    <name type="scientific">Prorocentrum cordatum</name>
    <dbReference type="NCBI Taxonomy" id="2364126"/>
    <lineage>
        <taxon>Eukaryota</taxon>
        <taxon>Sar</taxon>
        <taxon>Alveolata</taxon>
        <taxon>Dinophyceae</taxon>
        <taxon>Prorocentrales</taxon>
        <taxon>Prorocentraceae</taxon>
        <taxon>Prorocentrum</taxon>
    </lineage>
</organism>
<dbReference type="SUPFAM" id="SSF52540">
    <property type="entry name" value="P-loop containing nucleoside triphosphate hydrolases"/>
    <property type="match status" value="2"/>
</dbReference>
<keyword evidence="1" id="KW-0378">Hydrolase</keyword>
<comment type="similarity">
    <text evidence="1">Belongs to the helicase family.</text>
</comment>
<feature type="non-terminal residue" evidence="3">
    <location>
        <position position="1117"/>
    </location>
</feature>
<dbReference type="InterPro" id="IPR051055">
    <property type="entry name" value="PIF1_helicase"/>
</dbReference>
<dbReference type="EC" id="5.6.2.3" evidence="1"/>
<dbReference type="Pfam" id="PF05970">
    <property type="entry name" value="PIF1"/>
    <property type="match status" value="1"/>
</dbReference>
<evidence type="ECO:0000259" key="2">
    <source>
        <dbReference type="Pfam" id="PF05970"/>
    </source>
</evidence>
<keyword evidence="1" id="KW-0233">DNA recombination</keyword>
<reference evidence="3" key="1">
    <citation type="submission" date="2023-10" db="EMBL/GenBank/DDBJ databases">
        <authorList>
            <person name="Chen Y."/>
            <person name="Shah S."/>
            <person name="Dougan E. K."/>
            <person name="Thang M."/>
            <person name="Chan C."/>
        </authorList>
    </citation>
    <scope>NUCLEOTIDE SEQUENCE [LARGE SCALE GENOMIC DNA]</scope>
</reference>
<dbReference type="EMBL" id="CAUYUJ010014464">
    <property type="protein sequence ID" value="CAK0841562.1"/>
    <property type="molecule type" value="Genomic_DNA"/>
</dbReference>
<dbReference type="Gene3D" id="3.40.50.300">
    <property type="entry name" value="P-loop containing nucleotide triphosphate hydrolases"/>
    <property type="match status" value="1"/>
</dbReference>
<accession>A0ABN9T917</accession>
<feature type="domain" description="DNA helicase Pif1-like DEAD-box helicase" evidence="2">
    <location>
        <begin position="227"/>
        <end position="383"/>
    </location>
</feature>
<evidence type="ECO:0000313" key="4">
    <source>
        <dbReference type="Proteomes" id="UP001189429"/>
    </source>
</evidence>
<proteinExistence type="inferred from homology"/>
<keyword evidence="1" id="KW-0547">Nucleotide-binding</keyword>
<keyword evidence="1" id="KW-0347">Helicase</keyword>
<dbReference type="PANTHER" id="PTHR47642">
    <property type="entry name" value="ATP-DEPENDENT DNA HELICASE"/>
    <property type="match status" value="1"/>
</dbReference>
<evidence type="ECO:0000313" key="3">
    <source>
        <dbReference type="EMBL" id="CAK0841562.1"/>
    </source>
</evidence>
<dbReference type="InterPro" id="IPR027417">
    <property type="entry name" value="P-loop_NTPase"/>
</dbReference>
<dbReference type="InterPro" id="IPR010285">
    <property type="entry name" value="DNA_helicase_pif1-like_DEAD"/>
</dbReference>
<name>A0ABN9T917_9DINO</name>
<gene>
    <name evidence="3" type="ORF">PCOR1329_LOCUS36733</name>
</gene>
<keyword evidence="1" id="KW-0234">DNA repair</keyword>
<keyword evidence="4" id="KW-1185">Reference proteome</keyword>
<comment type="cofactor">
    <cofactor evidence="1">
        <name>Mg(2+)</name>
        <dbReference type="ChEBI" id="CHEBI:18420"/>
    </cofactor>
</comment>
<protein>
    <recommendedName>
        <fullName evidence="1">ATP-dependent DNA helicase</fullName>
        <ecNumber evidence="1">5.6.2.3</ecNumber>
    </recommendedName>
</protein>
<keyword evidence="1" id="KW-0227">DNA damage</keyword>
<evidence type="ECO:0000256" key="1">
    <source>
        <dbReference type="RuleBase" id="RU363044"/>
    </source>
</evidence>
<dbReference type="PANTHER" id="PTHR47642:SF5">
    <property type="entry name" value="ATP-DEPENDENT DNA HELICASE"/>
    <property type="match status" value="1"/>
</dbReference>
<dbReference type="Proteomes" id="UP001189429">
    <property type="component" value="Unassembled WGS sequence"/>
</dbReference>
<sequence>MTPERRSAILSAYFRPWTLVCKYGSSRGPVPLAKNLNLPPKRQRCGRSAPSFRVALKHYLRGHIVSPSNRILWANVLRTMTTMPENADEGEDDQDSKPVEALPENAFPVLSPSSIMAELRRVDRDAGADAAGEDIGNLSHSVHKALEQSMSFWDPPNREPPRKIARSKMREKLYPGDADLTSNIQRLQTHQITPDPQQMSILDAVADRCVQEAREQDQLRGSPCSRLFVLGLPGSGKSEVIRWLCEEGVGLFPTCMGWEHEVHFIKTAPMNSMASNIGGRTIHNFSKLGIDLITGVQSGGKKDPELSENMLHTKIQHMRWLIIDEVENVSVELLDAVHRQVKDSTRDKGNPWAVDARVPKQFAMFGGLNLVLLGDLWQIPPVRSLSIAANPFVKRPANVGRILEMFWTEGLPHPVTNRYALAQSHRCSDVWWRSFLAEARAGNLSDRMYDFVHGFPTDVPGSWMPASPGSAEASTGHFGCGKAKCRALWSVEWPRMFGEGRAWEDMKSLECAECSAERHRRCGVASQSDARQREVSTAFADALFVHPYNAPKSRILTLRAANAAANAGKQLLWVVARDVPLTRDDACRSTESLSHARQNWLMYPENKTGGVPGVLPIFEGMRARFTATENAEAGACKHSWGTVTGWVLHPDDSKLVKDHRSEPELVLQHVPEAIMVQIPGNTAPRFGNQPAGVFPVKQREVSWDRSPGFKAMVKRAGFPLVPHFAATAHCVTGATLPQAIIDLLDARTTPRAAMVPTGYVAISRTRRADDLIITQPFSPMLFRQGHQTGPWLLHSLTAGEMTTEQAEAGWAKAEKEAASRSSKKLVDVTFQRADCHQRKRAGNFPGRGMRASDPVEHAVAVLSQGAWRRCALCAQKQAGKDVQRPAPLPGELRCFECGKARRVSEYDKKMLEQLRSDDALERAVCLACRPAQLHRPPSRTGALYTCFQCGGLKGMEHFDLGRLNMHGGPECVVCKECFDLRMRPPCGKCGARPERNLHYSQSNYQCEACRFPNCDVCKVVPRPRSTKYLAANRPSWTCPACPRVGQCVACGAPSPDAAKTGRRSANWEGPRYTCDACLWPPCSARKKAPRPHDRRWTVRVAPDWKCADCAKTRKRGK</sequence>